<gene>
    <name evidence="12" type="primary">GCLM</name>
    <name evidence="12" type="ORF">BLAG_LOCUS20761</name>
</gene>
<evidence type="ECO:0000256" key="1">
    <source>
        <dbReference type="ARBA" id="ARBA00005006"/>
    </source>
</evidence>
<dbReference type="Proteomes" id="UP000838412">
    <property type="component" value="Chromosome 6"/>
</dbReference>
<evidence type="ECO:0000256" key="4">
    <source>
        <dbReference type="ARBA" id="ARBA00022684"/>
    </source>
</evidence>
<evidence type="ECO:0000256" key="2">
    <source>
        <dbReference type="ARBA" id="ARBA00008612"/>
    </source>
</evidence>
<accession>A0A8K0EVA7</accession>
<dbReference type="GO" id="GO:0035226">
    <property type="term" value="F:glutamate-cysteine ligase catalytic subunit binding"/>
    <property type="evidence" value="ECO:0007669"/>
    <property type="project" value="InterPro"/>
</dbReference>
<keyword evidence="4" id="KW-0317">Glutathione biosynthesis</keyword>
<evidence type="ECO:0000256" key="10">
    <source>
        <dbReference type="ARBA" id="ARBA00070000"/>
    </source>
</evidence>
<comment type="similarity">
    <text evidence="2">Belongs to the aldo/keto reductase family. Glutamate--cysteine ligase light chain subfamily.</text>
</comment>
<evidence type="ECO:0000256" key="5">
    <source>
        <dbReference type="ARBA" id="ARBA00022990"/>
    </source>
</evidence>
<dbReference type="InterPro" id="IPR032963">
    <property type="entry name" value="Gclm"/>
</dbReference>
<evidence type="ECO:0000256" key="9">
    <source>
        <dbReference type="ARBA" id="ARBA00032926"/>
    </source>
</evidence>
<dbReference type="PANTHER" id="PTHR13295">
    <property type="entry name" value="GLUTAMATE CYSTEINE LIGASE REGULATORY SUBUNIT"/>
    <property type="match status" value="1"/>
</dbReference>
<comment type="subunit">
    <text evidence="3">Heterodimer of a catalytic heavy chain and a regulatory light chain.</text>
</comment>
<dbReference type="GO" id="GO:0006750">
    <property type="term" value="P:glutathione biosynthetic process"/>
    <property type="evidence" value="ECO:0007669"/>
    <property type="project" value="UniProtKB-UniPathway"/>
</dbReference>
<organism evidence="12 13">
    <name type="scientific">Branchiostoma lanceolatum</name>
    <name type="common">Common lancelet</name>
    <name type="synonym">Amphioxus lanceolatum</name>
    <dbReference type="NCBI Taxonomy" id="7740"/>
    <lineage>
        <taxon>Eukaryota</taxon>
        <taxon>Metazoa</taxon>
        <taxon>Chordata</taxon>
        <taxon>Cephalochordata</taxon>
        <taxon>Leptocardii</taxon>
        <taxon>Amphioxiformes</taxon>
        <taxon>Branchiostomatidae</taxon>
        <taxon>Branchiostoma</taxon>
    </lineage>
</organism>
<evidence type="ECO:0000256" key="7">
    <source>
        <dbReference type="ARBA" id="ARBA00031154"/>
    </source>
</evidence>
<proteinExistence type="inferred from homology"/>
<evidence type="ECO:0000259" key="11">
    <source>
        <dbReference type="Pfam" id="PF00248"/>
    </source>
</evidence>
<dbReference type="UniPathway" id="UPA00142">
    <property type="reaction ID" value="UER00209"/>
</dbReference>
<comment type="pathway">
    <text evidence="1">Sulfur metabolism; glutathione biosynthesis; glutathione from L-cysteine and L-glutamate: step 1/2.</text>
</comment>
<dbReference type="Gene3D" id="3.20.20.100">
    <property type="entry name" value="NADP-dependent oxidoreductase domain"/>
    <property type="match status" value="1"/>
</dbReference>
<dbReference type="SUPFAM" id="SSF51430">
    <property type="entry name" value="NAD(P)-linked oxidoreductase"/>
    <property type="match status" value="1"/>
</dbReference>
<dbReference type="EMBL" id="OV696691">
    <property type="protein sequence ID" value="CAH1267391.1"/>
    <property type="molecule type" value="Genomic_DNA"/>
</dbReference>
<dbReference type="FunFam" id="3.20.20.100:FF:000012">
    <property type="entry name" value="Glutamate--cysteine ligase regulatory subunit"/>
    <property type="match status" value="1"/>
</dbReference>
<evidence type="ECO:0000313" key="13">
    <source>
        <dbReference type="Proteomes" id="UP000838412"/>
    </source>
</evidence>
<name>A0A8K0EVA7_BRALA</name>
<evidence type="ECO:0000313" key="12">
    <source>
        <dbReference type="EMBL" id="CAH1267391.1"/>
    </source>
</evidence>
<dbReference type="InterPro" id="IPR036812">
    <property type="entry name" value="NAD(P)_OxRdtase_dom_sf"/>
</dbReference>
<sequence length="285" mass="32080">MSAVPVEEIARLMLSSTNNLTLHTGNIINWNHLKRKTSQNAGEEVLECLSATLNVWSSTVDPSWMNEETNNALVLTNPNQMERISEDERSKLKVSVKIFLLKWDPDLVVEAVDQVCNELDIGVVDSVLLALPPLEAEMGEELSVNHILPMWESMERLYDVERVSAIGTSDLDKEMLEQTHGMARVKPTINQVNVVSCCVIPPDLTAFAKENDIQLLTHSDPRDVLPTPTFQEILRGSSHDDHVDEWQPFWVLRYTVMVKCRGVIKAKGYIVNGRRHATDMPLSVA</sequence>
<evidence type="ECO:0000256" key="8">
    <source>
        <dbReference type="ARBA" id="ARBA00031732"/>
    </source>
</evidence>
<dbReference type="AlphaFoldDB" id="A0A8K0EVA7"/>
<dbReference type="GO" id="GO:0030234">
    <property type="term" value="F:enzyme regulator activity"/>
    <property type="evidence" value="ECO:0007669"/>
    <property type="project" value="TreeGrafter"/>
</dbReference>
<evidence type="ECO:0000256" key="6">
    <source>
        <dbReference type="ARBA" id="ARBA00030406"/>
    </source>
</evidence>
<keyword evidence="13" id="KW-1185">Reference proteome</keyword>
<dbReference type="PANTHER" id="PTHR13295:SF4">
    <property type="entry name" value="GLUTAMATE--CYSTEINE LIGASE REGULATORY SUBUNIT"/>
    <property type="match status" value="1"/>
</dbReference>
<evidence type="ECO:0000256" key="3">
    <source>
        <dbReference type="ARBA" id="ARBA00011532"/>
    </source>
</evidence>
<protein>
    <recommendedName>
        <fullName evidence="10">Glutamate--cysteine ligase regulatory subunit</fullName>
    </recommendedName>
    <alternativeName>
        <fullName evidence="8">GCS light chain</fullName>
    </alternativeName>
    <alternativeName>
        <fullName evidence="6">Gamma-ECS regulatory subunit</fullName>
    </alternativeName>
    <alternativeName>
        <fullName evidence="9">Gamma-glutamylcysteine synthetase regulatory subunit</fullName>
    </alternativeName>
    <alternativeName>
        <fullName evidence="7">Glutamate--cysteine ligase modifier subunit</fullName>
    </alternativeName>
</protein>
<dbReference type="Pfam" id="PF00248">
    <property type="entry name" value="Aldo_ket_red"/>
    <property type="match status" value="1"/>
</dbReference>
<dbReference type="InterPro" id="IPR023210">
    <property type="entry name" value="NADP_OxRdtase_dom"/>
</dbReference>
<dbReference type="OrthoDB" id="5596051at2759"/>
<keyword evidence="5" id="KW-0007">Acetylation</keyword>
<dbReference type="GO" id="GO:0017109">
    <property type="term" value="C:glutamate-cysteine ligase complex"/>
    <property type="evidence" value="ECO:0007669"/>
    <property type="project" value="UniProtKB-ARBA"/>
</dbReference>
<dbReference type="GO" id="GO:0006950">
    <property type="term" value="P:response to stress"/>
    <property type="evidence" value="ECO:0007669"/>
    <property type="project" value="UniProtKB-ARBA"/>
</dbReference>
<reference evidence="12" key="1">
    <citation type="submission" date="2022-01" db="EMBL/GenBank/DDBJ databases">
        <authorList>
            <person name="Braso-Vives M."/>
        </authorList>
    </citation>
    <scope>NUCLEOTIDE SEQUENCE</scope>
</reference>
<feature type="domain" description="NADP-dependent oxidoreductase" evidence="11">
    <location>
        <begin position="81"/>
        <end position="219"/>
    </location>
</feature>